<evidence type="ECO:0000313" key="4">
    <source>
        <dbReference type="Proteomes" id="UP000594364"/>
    </source>
</evidence>
<keyword evidence="2" id="KW-0472">Membrane</keyword>
<dbReference type="AlphaFoldDB" id="A0A7S9PT12"/>
<keyword evidence="2" id="KW-0812">Transmembrane</keyword>
<gene>
    <name evidence="3" type="ORF">C2857_007222</name>
</gene>
<feature type="transmembrane region" description="Helical" evidence="2">
    <location>
        <begin position="54"/>
        <end position="71"/>
    </location>
</feature>
<evidence type="ECO:0000313" key="3">
    <source>
        <dbReference type="EMBL" id="QPG94890.1"/>
    </source>
</evidence>
<evidence type="ECO:0008006" key="5">
    <source>
        <dbReference type="Google" id="ProtNLM"/>
    </source>
</evidence>
<feature type="compositionally biased region" description="Low complexity" evidence="1">
    <location>
        <begin position="96"/>
        <end position="110"/>
    </location>
</feature>
<name>A0A7S9PT12_EPIFF</name>
<dbReference type="Proteomes" id="UP000594364">
    <property type="component" value="Chromosome 1"/>
</dbReference>
<dbReference type="EMBL" id="CP031385">
    <property type="protein sequence ID" value="QPG94890.1"/>
    <property type="molecule type" value="Genomic_DNA"/>
</dbReference>
<feature type="compositionally biased region" description="Polar residues" evidence="1">
    <location>
        <begin position="587"/>
        <end position="598"/>
    </location>
</feature>
<accession>A0A7S9PT12</accession>
<organism evidence="3 4">
    <name type="scientific">Epichloe festucae (strain Fl1)</name>
    <dbReference type="NCBI Taxonomy" id="877507"/>
    <lineage>
        <taxon>Eukaryota</taxon>
        <taxon>Fungi</taxon>
        <taxon>Dikarya</taxon>
        <taxon>Ascomycota</taxon>
        <taxon>Pezizomycotina</taxon>
        <taxon>Sordariomycetes</taxon>
        <taxon>Hypocreomycetidae</taxon>
        <taxon>Hypocreales</taxon>
        <taxon>Clavicipitaceae</taxon>
        <taxon>Epichloe</taxon>
    </lineage>
</organism>
<feature type="compositionally biased region" description="Acidic residues" evidence="1">
    <location>
        <begin position="12"/>
        <end position="21"/>
    </location>
</feature>
<feature type="region of interest" description="Disordered" evidence="1">
    <location>
        <begin position="465"/>
        <end position="486"/>
    </location>
</feature>
<keyword evidence="2" id="KW-1133">Transmembrane helix</keyword>
<evidence type="ECO:0000256" key="1">
    <source>
        <dbReference type="SAM" id="MobiDB-lite"/>
    </source>
</evidence>
<feature type="compositionally biased region" description="Polar residues" evidence="1">
    <location>
        <begin position="476"/>
        <end position="486"/>
    </location>
</feature>
<dbReference type="OrthoDB" id="5397682at2759"/>
<sequence length="687" mass="76578">MTSSRAWQLWRDDDDDDDDEEMAKKDDDLSLPGHAKHGASKWKRWRVPRYRRRRVVVVACGLIIAALFYLVSRRNNSSSFPAPDPSSRSGEPPPDAAKAASTASTASAASFHEPTTPEGPVRQNQPKYDGPIRYPALPSTLRRFSAAGGPSQRNRNVIFAAASLRSASTLLPMACEMSMERRNFVHFAFMGVADLTIEALLEINGIDKECQLMTHDARPDHYETSTEHRTQIAIKRALYHFDAHIHPLAVFIDSTTAEEDYFLGPARDQILSTQAALIELPERPGKSLSWISKLDALALSAWNKVRFDILIHATPTKTANLERLLRSIAKADLAGIHTPHITIELPNVVEPLLESFLKDFKWPHPTPRGGQQPQLISLRRRITRQPLDEEDSSVRFVESFWPTDPSSTHVLVLAPHTEITPQFFQYVKYSLLHRLHSRMALMEDYDANLMGLAFSVPHTLIDGTTAFSPPAPRGTSKGTSKGTSRGQTAFLWQRPNSEAMLFMGDKWVELHHFISQTLYHKKTMSSPPALITQKTAGKKYPAWLEYALHLARLRGYYTLYPSKPTADAVLGVHSEIPDPPEEYQKDASPSSPLANLQDESSEPFDPTSPVNMLDTLPERGELQSPAGLPLLSWDGKLSAPASFAKEAQRYTALFRKEVGGCGGEDTQGIRGDKGDTADDLFCQESEE</sequence>
<protein>
    <recommendedName>
        <fullName evidence="5">Glycosyltransferase 2</fullName>
    </recommendedName>
</protein>
<evidence type="ECO:0000256" key="2">
    <source>
        <dbReference type="SAM" id="Phobius"/>
    </source>
</evidence>
<reference evidence="3 4" key="1">
    <citation type="journal article" date="2018" name="PLoS Genet.">
        <title>Repeat elements organise 3D genome structure and mediate transcription in the filamentous fungus Epichloe festucae.</title>
        <authorList>
            <person name="Winter D.J."/>
            <person name="Ganley A.R.D."/>
            <person name="Young C.A."/>
            <person name="Liachko I."/>
            <person name="Schardl C.L."/>
            <person name="Dupont P.Y."/>
            <person name="Berry D."/>
            <person name="Ram A."/>
            <person name="Scott B."/>
            <person name="Cox M.P."/>
        </authorList>
    </citation>
    <scope>NUCLEOTIDE SEQUENCE [LARGE SCALE GENOMIC DNA]</scope>
    <source>
        <strain evidence="3 4">Fl1</strain>
    </source>
</reference>
<keyword evidence="4" id="KW-1185">Reference proteome</keyword>
<dbReference type="PANTHER" id="PTHR33604:SF3">
    <property type="entry name" value="OSJNBA0004B13.7 PROTEIN"/>
    <property type="match status" value="1"/>
</dbReference>
<feature type="region of interest" description="Disordered" evidence="1">
    <location>
        <begin position="658"/>
        <end position="687"/>
    </location>
</feature>
<feature type="region of interest" description="Disordered" evidence="1">
    <location>
        <begin position="1"/>
        <end position="37"/>
    </location>
</feature>
<feature type="region of interest" description="Disordered" evidence="1">
    <location>
        <begin position="76"/>
        <end position="132"/>
    </location>
</feature>
<feature type="region of interest" description="Disordered" evidence="1">
    <location>
        <begin position="572"/>
        <end position="615"/>
    </location>
</feature>
<dbReference type="PANTHER" id="PTHR33604">
    <property type="entry name" value="OSJNBA0004B13.7 PROTEIN"/>
    <property type="match status" value="1"/>
</dbReference>
<proteinExistence type="predicted"/>